<organism evidence="7 8">
    <name type="scientific">Cercospora zeae-maydis SCOH1-5</name>
    <dbReference type="NCBI Taxonomy" id="717836"/>
    <lineage>
        <taxon>Eukaryota</taxon>
        <taxon>Fungi</taxon>
        <taxon>Dikarya</taxon>
        <taxon>Ascomycota</taxon>
        <taxon>Pezizomycotina</taxon>
        <taxon>Dothideomycetes</taxon>
        <taxon>Dothideomycetidae</taxon>
        <taxon>Mycosphaerellales</taxon>
        <taxon>Mycosphaerellaceae</taxon>
        <taxon>Cercospora</taxon>
    </lineage>
</organism>
<evidence type="ECO:0000313" key="8">
    <source>
        <dbReference type="Proteomes" id="UP000799539"/>
    </source>
</evidence>
<dbReference type="GO" id="GO:0071949">
    <property type="term" value="F:FAD binding"/>
    <property type="evidence" value="ECO:0007669"/>
    <property type="project" value="InterPro"/>
</dbReference>
<dbReference type="PANTHER" id="PTHR13789:SF309">
    <property type="entry name" value="PUTATIVE (AFU_ORTHOLOGUE AFUA_6G14510)-RELATED"/>
    <property type="match status" value="1"/>
</dbReference>
<evidence type="ECO:0000256" key="2">
    <source>
        <dbReference type="ARBA" id="ARBA00022630"/>
    </source>
</evidence>
<dbReference type="PANTHER" id="PTHR13789">
    <property type="entry name" value="MONOOXYGENASE"/>
    <property type="match status" value="1"/>
</dbReference>
<feature type="domain" description="FAD-binding" evidence="6">
    <location>
        <begin position="6"/>
        <end position="366"/>
    </location>
</feature>
<accession>A0A6A6FNA3</accession>
<evidence type="ECO:0000256" key="3">
    <source>
        <dbReference type="ARBA" id="ARBA00022827"/>
    </source>
</evidence>
<protein>
    <recommendedName>
        <fullName evidence="6">FAD-binding domain-containing protein</fullName>
    </recommendedName>
</protein>
<proteinExistence type="inferred from homology"/>
<sequence length="433" mass="47721">MPDEKFTVLIVGGGIGGLVAAISLAQAGHEVTVIEHKSRYDNDDGGESGQGLCLTVNATKCLVALGLEEDFLGIADGGQDLQIRDFRDGSSVRRVTTLNGHAMVHRSDLLRVLVRHATKADARIHINQKCLGMIEHDSGVGVMLQDGRCVQADVVIGADGIHSETRGFIEGSKSIDPVLTGHCTFLVDVPKASMERHEASKQLYKDGRDPFQFWIVPERSIVAWTMTRHNRYHLQMNDHTYGNGSAYGEDEEKRKGLVTTFDNMDAYRERWSDSEPAVTELLEETTSVTKWRIAELPELPTWSSPGGRIVLLGDAAHAVPPYAGQGAAMAIEDATVLSVLLSNSEVFSQFSEVARTYEKIRRPRIQGFKEIIYANMSRWSQTDAGAQQLSLKDSAATECDDVKGAWATEKRYRWIDDYDARGIALGLVAAMRK</sequence>
<dbReference type="GO" id="GO:0004497">
    <property type="term" value="F:monooxygenase activity"/>
    <property type="evidence" value="ECO:0007669"/>
    <property type="project" value="UniProtKB-KW"/>
</dbReference>
<keyword evidence="8" id="KW-1185">Reference proteome</keyword>
<evidence type="ECO:0000256" key="1">
    <source>
        <dbReference type="ARBA" id="ARBA00007992"/>
    </source>
</evidence>
<dbReference type="InterPro" id="IPR036188">
    <property type="entry name" value="FAD/NAD-bd_sf"/>
</dbReference>
<keyword evidence="3" id="KW-0274">FAD</keyword>
<dbReference type="PRINTS" id="PR00420">
    <property type="entry name" value="RNGMNOXGNASE"/>
</dbReference>
<dbReference type="Pfam" id="PF01494">
    <property type="entry name" value="FAD_binding_3"/>
    <property type="match status" value="1"/>
</dbReference>
<dbReference type="InterPro" id="IPR002938">
    <property type="entry name" value="FAD-bd"/>
</dbReference>
<dbReference type="SUPFAM" id="SSF51905">
    <property type="entry name" value="FAD/NAD(P)-binding domain"/>
    <property type="match status" value="1"/>
</dbReference>
<keyword evidence="4" id="KW-0560">Oxidoreductase</keyword>
<dbReference type="InterPro" id="IPR050493">
    <property type="entry name" value="FAD-dep_Monooxygenase_BioMet"/>
</dbReference>
<gene>
    <name evidence="7" type="ORF">CERZMDRAFT_105340</name>
</gene>
<dbReference type="OrthoDB" id="16820at2759"/>
<reference evidence="7" key="1">
    <citation type="journal article" date="2020" name="Stud. Mycol.">
        <title>101 Dothideomycetes genomes: a test case for predicting lifestyles and emergence of pathogens.</title>
        <authorList>
            <person name="Haridas S."/>
            <person name="Albert R."/>
            <person name="Binder M."/>
            <person name="Bloem J."/>
            <person name="Labutti K."/>
            <person name="Salamov A."/>
            <person name="Andreopoulos B."/>
            <person name="Baker S."/>
            <person name="Barry K."/>
            <person name="Bills G."/>
            <person name="Bluhm B."/>
            <person name="Cannon C."/>
            <person name="Castanera R."/>
            <person name="Culley D."/>
            <person name="Daum C."/>
            <person name="Ezra D."/>
            <person name="Gonzalez J."/>
            <person name="Henrissat B."/>
            <person name="Kuo A."/>
            <person name="Liang C."/>
            <person name="Lipzen A."/>
            <person name="Lutzoni F."/>
            <person name="Magnuson J."/>
            <person name="Mondo S."/>
            <person name="Nolan M."/>
            <person name="Ohm R."/>
            <person name="Pangilinan J."/>
            <person name="Park H.-J."/>
            <person name="Ramirez L."/>
            <person name="Alfaro M."/>
            <person name="Sun H."/>
            <person name="Tritt A."/>
            <person name="Yoshinaga Y."/>
            <person name="Zwiers L.-H."/>
            <person name="Turgeon B."/>
            <person name="Goodwin S."/>
            <person name="Spatafora J."/>
            <person name="Crous P."/>
            <person name="Grigoriev I."/>
        </authorList>
    </citation>
    <scope>NUCLEOTIDE SEQUENCE</scope>
    <source>
        <strain evidence="7">SCOH1-5</strain>
    </source>
</reference>
<dbReference type="Gene3D" id="3.50.50.60">
    <property type="entry name" value="FAD/NAD(P)-binding domain"/>
    <property type="match status" value="1"/>
</dbReference>
<comment type="similarity">
    <text evidence="1">Belongs to the paxM FAD-dependent monooxygenase family.</text>
</comment>
<dbReference type="AlphaFoldDB" id="A0A6A6FNA3"/>
<dbReference type="EMBL" id="ML992667">
    <property type="protein sequence ID" value="KAF2214956.1"/>
    <property type="molecule type" value="Genomic_DNA"/>
</dbReference>
<name>A0A6A6FNA3_9PEZI</name>
<keyword evidence="5" id="KW-0503">Monooxygenase</keyword>
<keyword evidence="2" id="KW-0285">Flavoprotein</keyword>
<evidence type="ECO:0000256" key="5">
    <source>
        <dbReference type="ARBA" id="ARBA00023033"/>
    </source>
</evidence>
<evidence type="ECO:0000259" key="6">
    <source>
        <dbReference type="Pfam" id="PF01494"/>
    </source>
</evidence>
<evidence type="ECO:0000313" key="7">
    <source>
        <dbReference type="EMBL" id="KAF2214956.1"/>
    </source>
</evidence>
<evidence type="ECO:0000256" key="4">
    <source>
        <dbReference type="ARBA" id="ARBA00023002"/>
    </source>
</evidence>
<dbReference type="Proteomes" id="UP000799539">
    <property type="component" value="Unassembled WGS sequence"/>
</dbReference>